<evidence type="ECO:0000256" key="2">
    <source>
        <dbReference type="SAM" id="Phobius"/>
    </source>
</evidence>
<feature type="region of interest" description="Disordered" evidence="1">
    <location>
        <begin position="121"/>
        <end position="289"/>
    </location>
</feature>
<dbReference type="Proteomes" id="UP000001292">
    <property type="component" value="Unassembled WGS sequence"/>
</dbReference>
<dbReference type="HOGENOM" id="CLU_074203_0_0_1"/>
<dbReference type="EMBL" id="CH480817">
    <property type="protein sequence ID" value="EDW50514.1"/>
    <property type="molecule type" value="Genomic_DNA"/>
</dbReference>
<feature type="compositionally biased region" description="Acidic residues" evidence="1">
    <location>
        <begin position="180"/>
        <end position="189"/>
    </location>
</feature>
<feature type="compositionally biased region" description="Basic and acidic residues" evidence="1">
    <location>
        <begin position="194"/>
        <end position="206"/>
    </location>
</feature>
<accession>B4HU93</accession>
<dbReference type="OMA" id="QSARPIC"/>
<evidence type="ECO:0000313" key="3">
    <source>
        <dbReference type="EMBL" id="EDW50514.1"/>
    </source>
</evidence>
<organism evidence="4">
    <name type="scientific">Drosophila sechellia</name>
    <name type="common">Fruit fly</name>
    <dbReference type="NCBI Taxonomy" id="7238"/>
    <lineage>
        <taxon>Eukaryota</taxon>
        <taxon>Metazoa</taxon>
        <taxon>Ecdysozoa</taxon>
        <taxon>Arthropoda</taxon>
        <taxon>Hexapoda</taxon>
        <taxon>Insecta</taxon>
        <taxon>Pterygota</taxon>
        <taxon>Neoptera</taxon>
        <taxon>Endopterygota</taxon>
        <taxon>Diptera</taxon>
        <taxon>Brachycera</taxon>
        <taxon>Muscomorpha</taxon>
        <taxon>Ephydroidea</taxon>
        <taxon>Drosophilidae</taxon>
        <taxon>Drosophila</taxon>
        <taxon>Sophophora</taxon>
    </lineage>
</organism>
<reference evidence="3 4" key="1">
    <citation type="journal article" date="2007" name="Nature">
        <title>Evolution of genes and genomes on the Drosophila phylogeny.</title>
        <authorList>
            <consortium name="Drosophila 12 Genomes Consortium"/>
            <person name="Clark A.G."/>
            <person name="Eisen M.B."/>
            <person name="Smith D.R."/>
            <person name="Bergman C.M."/>
            <person name="Oliver B."/>
            <person name="Markow T.A."/>
            <person name="Kaufman T.C."/>
            <person name="Kellis M."/>
            <person name="Gelbart W."/>
            <person name="Iyer V.N."/>
            <person name="Pollard D.A."/>
            <person name="Sackton T.B."/>
            <person name="Larracuente A.M."/>
            <person name="Singh N.D."/>
            <person name="Abad J.P."/>
            <person name="Abt D.N."/>
            <person name="Adryan B."/>
            <person name="Aguade M."/>
            <person name="Akashi H."/>
            <person name="Anderson W.W."/>
            <person name="Aquadro C.F."/>
            <person name="Ardell D.H."/>
            <person name="Arguello R."/>
            <person name="Artieri C.G."/>
            <person name="Barbash D.A."/>
            <person name="Barker D."/>
            <person name="Barsanti P."/>
            <person name="Batterham P."/>
            <person name="Batzoglou S."/>
            <person name="Begun D."/>
            <person name="Bhutkar A."/>
            <person name="Blanco E."/>
            <person name="Bosak S.A."/>
            <person name="Bradley R.K."/>
            <person name="Brand A.D."/>
            <person name="Brent M.R."/>
            <person name="Brooks A.N."/>
            <person name="Brown R.H."/>
            <person name="Butlin R.K."/>
            <person name="Caggese C."/>
            <person name="Calvi B.R."/>
            <person name="Bernardo de Carvalho A."/>
            <person name="Caspi A."/>
            <person name="Castrezana S."/>
            <person name="Celniker S.E."/>
            <person name="Chang J.L."/>
            <person name="Chapple C."/>
            <person name="Chatterji S."/>
            <person name="Chinwalla A."/>
            <person name="Civetta A."/>
            <person name="Clifton S.W."/>
            <person name="Comeron J.M."/>
            <person name="Costello J.C."/>
            <person name="Coyne J.A."/>
            <person name="Daub J."/>
            <person name="David R.G."/>
            <person name="Delcher A.L."/>
            <person name="Delehaunty K."/>
            <person name="Do C.B."/>
            <person name="Ebling H."/>
            <person name="Edwards K."/>
            <person name="Eickbush T."/>
            <person name="Evans J.D."/>
            <person name="Filipski A."/>
            <person name="Findeiss S."/>
            <person name="Freyhult E."/>
            <person name="Fulton L."/>
            <person name="Fulton R."/>
            <person name="Garcia A.C."/>
            <person name="Gardiner A."/>
            <person name="Garfield D.A."/>
            <person name="Garvin B.E."/>
            <person name="Gibson G."/>
            <person name="Gilbert D."/>
            <person name="Gnerre S."/>
            <person name="Godfrey J."/>
            <person name="Good R."/>
            <person name="Gotea V."/>
            <person name="Gravely B."/>
            <person name="Greenberg A.J."/>
            <person name="Griffiths-Jones S."/>
            <person name="Gross S."/>
            <person name="Guigo R."/>
            <person name="Gustafson E.A."/>
            <person name="Haerty W."/>
            <person name="Hahn M.W."/>
            <person name="Halligan D.L."/>
            <person name="Halpern A.L."/>
            <person name="Halter G.M."/>
            <person name="Han M.V."/>
            <person name="Heger A."/>
            <person name="Hillier L."/>
            <person name="Hinrichs A.S."/>
            <person name="Holmes I."/>
            <person name="Hoskins R.A."/>
            <person name="Hubisz M.J."/>
            <person name="Hultmark D."/>
            <person name="Huntley M.A."/>
            <person name="Jaffe D.B."/>
            <person name="Jagadeeshan S."/>
            <person name="Jeck W.R."/>
            <person name="Johnson J."/>
            <person name="Jones C.D."/>
            <person name="Jordan W.C."/>
            <person name="Karpen G.H."/>
            <person name="Kataoka E."/>
            <person name="Keightley P.D."/>
            <person name="Kheradpour P."/>
            <person name="Kirkness E.F."/>
            <person name="Koerich L.B."/>
            <person name="Kristiansen K."/>
            <person name="Kudrna D."/>
            <person name="Kulathinal R.J."/>
            <person name="Kumar S."/>
            <person name="Kwok R."/>
            <person name="Lander E."/>
            <person name="Langley C.H."/>
            <person name="Lapoint R."/>
            <person name="Lazzaro B.P."/>
            <person name="Lee S.J."/>
            <person name="Levesque L."/>
            <person name="Li R."/>
            <person name="Lin C.F."/>
            <person name="Lin M.F."/>
            <person name="Lindblad-Toh K."/>
            <person name="Llopart A."/>
            <person name="Long M."/>
            <person name="Low L."/>
            <person name="Lozovsky E."/>
            <person name="Lu J."/>
            <person name="Luo M."/>
            <person name="Machado C.A."/>
            <person name="Makalowski W."/>
            <person name="Marzo M."/>
            <person name="Matsuda M."/>
            <person name="Matzkin L."/>
            <person name="McAllister B."/>
            <person name="McBride C.S."/>
            <person name="McKernan B."/>
            <person name="McKernan K."/>
            <person name="Mendez-Lago M."/>
            <person name="Minx P."/>
            <person name="Mollenhauer M.U."/>
            <person name="Montooth K."/>
            <person name="Mount S.M."/>
            <person name="Mu X."/>
            <person name="Myers E."/>
            <person name="Negre B."/>
            <person name="Newfeld S."/>
            <person name="Nielsen R."/>
            <person name="Noor M.A."/>
            <person name="O'Grady P."/>
            <person name="Pachter L."/>
            <person name="Papaceit M."/>
            <person name="Parisi M.J."/>
            <person name="Parisi M."/>
            <person name="Parts L."/>
            <person name="Pedersen J.S."/>
            <person name="Pesole G."/>
            <person name="Phillippy A.M."/>
            <person name="Ponting C.P."/>
            <person name="Pop M."/>
            <person name="Porcelli D."/>
            <person name="Powell J.R."/>
            <person name="Prohaska S."/>
            <person name="Pruitt K."/>
            <person name="Puig M."/>
            <person name="Quesneville H."/>
            <person name="Ram K.R."/>
            <person name="Rand D."/>
            <person name="Rasmussen M.D."/>
            <person name="Reed L.K."/>
            <person name="Reenan R."/>
            <person name="Reily A."/>
            <person name="Remington K.A."/>
            <person name="Rieger T.T."/>
            <person name="Ritchie M.G."/>
            <person name="Robin C."/>
            <person name="Rogers Y.H."/>
            <person name="Rohde C."/>
            <person name="Rozas J."/>
            <person name="Rubenfield M.J."/>
            <person name="Ruiz A."/>
            <person name="Russo S."/>
            <person name="Salzberg S.L."/>
            <person name="Sanchez-Gracia A."/>
            <person name="Saranga D.J."/>
            <person name="Sato H."/>
            <person name="Schaeffer S.W."/>
            <person name="Schatz M.C."/>
            <person name="Schlenke T."/>
            <person name="Schwartz R."/>
            <person name="Segarra C."/>
            <person name="Singh R.S."/>
            <person name="Sirot L."/>
            <person name="Sirota M."/>
            <person name="Sisneros N.B."/>
            <person name="Smith C.D."/>
            <person name="Smith T.F."/>
            <person name="Spieth J."/>
            <person name="Stage D.E."/>
            <person name="Stark A."/>
            <person name="Stephan W."/>
            <person name="Strausberg R.L."/>
            <person name="Strempel S."/>
            <person name="Sturgill D."/>
            <person name="Sutton G."/>
            <person name="Sutton G.G."/>
            <person name="Tao W."/>
            <person name="Teichmann S."/>
            <person name="Tobari Y.N."/>
            <person name="Tomimura Y."/>
            <person name="Tsolas J.M."/>
            <person name="Valente V.L."/>
            <person name="Venter E."/>
            <person name="Venter J.C."/>
            <person name="Vicario S."/>
            <person name="Vieira F.G."/>
            <person name="Vilella A.J."/>
            <person name="Villasante A."/>
            <person name="Walenz B."/>
            <person name="Wang J."/>
            <person name="Wasserman M."/>
            <person name="Watts T."/>
            <person name="Wilson D."/>
            <person name="Wilson R.K."/>
            <person name="Wing R.A."/>
            <person name="Wolfner M.F."/>
            <person name="Wong A."/>
            <person name="Wong G.K."/>
            <person name="Wu C.I."/>
            <person name="Wu G."/>
            <person name="Yamamoto D."/>
            <person name="Yang H.P."/>
            <person name="Yang S.P."/>
            <person name="Yorke J.A."/>
            <person name="Yoshida K."/>
            <person name="Zdobnov E."/>
            <person name="Zhang P."/>
            <person name="Zhang Y."/>
            <person name="Zimin A.V."/>
            <person name="Baldwin J."/>
            <person name="Abdouelleil A."/>
            <person name="Abdulkadir J."/>
            <person name="Abebe A."/>
            <person name="Abera B."/>
            <person name="Abreu J."/>
            <person name="Acer S.C."/>
            <person name="Aftuck L."/>
            <person name="Alexander A."/>
            <person name="An P."/>
            <person name="Anderson E."/>
            <person name="Anderson S."/>
            <person name="Arachi H."/>
            <person name="Azer M."/>
            <person name="Bachantsang P."/>
            <person name="Barry A."/>
            <person name="Bayul T."/>
            <person name="Berlin A."/>
            <person name="Bessette D."/>
            <person name="Bloom T."/>
            <person name="Blye J."/>
            <person name="Boguslavskiy L."/>
            <person name="Bonnet C."/>
            <person name="Boukhgalter B."/>
            <person name="Bourzgui I."/>
            <person name="Brown A."/>
            <person name="Cahill P."/>
            <person name="Channer S."/>
            <person name="Cheshatsang Y."/>
            <person name="Chuda L."/>
            <person name="Citroen M."/>
            <person name="Collymore A."/>
            <person name="Cooke P."/>
            <person name="Costello M."/>
            <person name="D'Aco K."/>
            <person name="Daza R."/>
            <person name="De Haan G."/>
            <person name="DeGray S."/>
            <person name="DeMaso C."/>
            <person name="Dhargay N."/>
            <person name="Dooley K."/>
            <person name="Dooley E."/>
            <person name="Doricent M."/>
            <person name="Dorje P."/>
            <person name="Dorjee K."/>
            <person name="Dupes A."/>
            <person name="Elong R."/>
            <person name="Falk J."/>
            <person name="Farina A."/>
            <person name="Faro S."/>
            <person name="Ferguson D."/>
            <person name="Fisher S."/>
            <person name="Foley C.D."/>
            <person name="Franke A."/>
            <person name="Friedrich D."/>
            <person name="Gadbois L."/>
            <person name="Gearin G."/>
            <person name="Gearin C.R."/>
            <person name="Giannoukos G."/>
            <person name="Goode T."/>
            <person name="Graham J."/>
            <person name="Grandbois E."/>
            <person name="Grewal S."/>
            <person name="Gyaltsen K."/>
            <person name="Hafez N."/>
            <person name="Hagos B."/>
            <person name="Hall J."/>
            <person name="Henson C."/>
            <person name="Hollinger A."/>
            <person name="Honan T."/>
            <person name="Huard M.D."/>
            <person name="Hughes L."/>
            <person name="Hurhula B."/>
            <person name="Husby M.E."/>
            <person name="Kamat A."/>
            <person name="Kanga B."/>
            <person name="Kashin S."/>
            <person name="Khazanovich D."/>
            <person name="Kisner P."/>
            <person name="Lance K."/>
            <person name="Lara M."/>
            <person name="Lee W."/>
            <person name="Lennon N."/>
            <person name="Letendre F."/>
            <person name="LeVine R."/>
            <person name="Lipovsky A."/>
            <person name="Liu X."/>
            <person name="Liu J."/>
            <person name="Liu S."/>
            <person name="Lokyitsang T."/>
            <person name="Lokyitsang Y."/>
            <person name="Lubonja R."/>
            <person name="Lui A."/>
            <person name="MacDonald P."/>
            <person name="Magnisalis V."/>
            <person name="Maru K."/>
            <person name="Matthews C."/>
            <person name="McCusker W."/>
            <person name="McDonough S."/>
            <person name="Mehta T."/>
            <person name="Meldrim J."/>
            <person name="Meneus L."/>
            <person name="Mihai O."/>
            <person name="Mihalev A."/>
            <person name="Mihova T."/>
            <person name="Mittelman R."/>
            <person name="Mlenga V."/>
            <person name="Montmayeur A."/>
            <person name="Mulrain L."/>
            <person name="Navidi A."/>
            <person name="Naylor J."/>
            <person name="Negash T."/>
            <person name="Nguyen T."/>
            <person name="Nguyen N."/>
            <person name="Nicol R."/>
            <person name="Norbu C."/>
            <person name="Norbu N."/>
            <person name="Novod N."/>
            <person name="O'Neill B."/>
            <person name="Osman S."/>
            <person name="Markiewicz E."/>
            <person name="Oyono O.L."/>
            <person name="Patti C."/>
            <person name="Phunkhang P."/>
            <person name="Pierre F."/>
            <person name="Priest M."/>
            <person name="Raghuraman S."/>
            <person name="Rege F."/>
            <person name="Reyes R."/>
            <person name="Rise C."/>
            <person name="Rogov P."/>
            <person name="Ross K."/>
            <person name="Ryan E."/>
            <person name="Settipalli S."/>
            <person name="Shea T."/>
            <person name="Sherpa N."/>
            <person name="Shi L."/>
            <person name="Shih D."/>
            <person name="Sparrow T."/>
            <person name="Spaulding J."/>
            <person name="Stalker J."/>
            <person name="Stange-Thomann N."/>
            <person name="Stavropoulos S."/>
            <person name="Stone C."/>
            <person name="Strader C."/>
            <person name="Tesfaye S."/>
            <person name="Thomson T."/>
            <person name="Thoulutsang Y."/>
            <person name="Thoulutsang D."/>
            <person name="Topham K."/>
            <person name="Topping I."/>
            <person name="Tsamla T."/>
            <person name="Vassiliev H."/>
            <person name="Vo A."/>
            <person name="Wangchuk T."/>
            <person name="Wangdi T."/>
            <person name="Weiand M."/>
            <person name="Wilkinson J."/>
            <person name="Wilson A."/>
            <person name="Yadav S."/>
            <person name="Young G."/>
            <person name="Yu Q."/>
            <person name="Zembek L."/>
            <person name="Zhong D."/>
            <person name="Zimmer A."/>
            <person name="Zwirko Z."/>
            <person name="Jaffe D.B."/>
            <person name="Alvarez P."/>
            <person name="Brockman W."/>
            <person name="Butler J."/>
            <person name="Chin C."/>
            <person name="Gnerre S."/>
            <person name="Grabherr M."/>
            <person name="Kleber M."/>
            <person name="Mauceli E."/>
            <person name="MacCallum I."/>
        </authorList>
    </citation>
    <scope>NUCLEOTIDE SEQUENCE [LARGE SCALE GENOMIC DNA]</scope>
    <source>
        <strain evidence="4">Rob3c / Tucson 14021-0248.25</strain>
    </source>
</reference>
<keyword evidence="2" id="KW-1133">Transmembrane helix</keyword>
<keyword evidence="2" id="KW-0472">Membrane</keyword>
<gene>
    <name evidence="3" type="primary">Dsec\GM13959</name>
    <name evidence="3" type="ORF">Dsec_GM13959</name>
</gene>
<protein>
    <submittedName>
        <fullName evidence="3">GM13959</fullName>
    </submittedName>
</protein>
<dbReference type="AlphaFoldDB" id="B4HU93"/>
<keyword evidence="2" id="KW-0812">Transmembrane</keyword>
<feature type="compositionally biased region" description="Polar residues" evidence="1">
    <location>
        <begin position="208"/>
        <end position="220"/>
    </location>
</feature>
<feature type="compositionally biased region" description="Polar residues" evidence="1">
    <location>
        <begin position="156"/>
        <end position="170"/>
    </location>
</feature>
<dbReference type="PhylomeDB" id="B4HU93"/>
<name>B4HU93_DROSE</name>
<keyword evidence="4" id="KW-1185">Reference proteome</keyword>
<proteinExistence type="predicted"/>
<evidence type="ECO:0000256" key="1">
    <source>
        <dbReference type="SAM" id="MobiDB-lite"/>
    </source>
</evidence>
<evidence type="ECO:0000313" key="4">
    <source>
        <dbReference type="Proteomes" id="UP000001292"/>
    </source>
</evidence>
<sequence length="303" mass="33090">MKPLEEYMLFTKSGADNITVINPQGVRSAQCNAKFDVSEQPTQEPMVNVSMIPEPWVEEPPARVPYIPRFVYDENKQEDSTQVVFLTLTSVFVIIVICCLLEVYRSHLATRSHRARDDEDIIWSKDEQQNTRSASLPQEDKKPGNGAPLVGILKNGSATPSQPGTPTALSKNGDIASRIEEEEEEEDEAPVQKVVEKSGEKEEPPKDTTASEMKESQAQPPEQMAKDTTDASAPPKASKEPEAPAEPAEPSSQLNSAQNGQLPQMEQAAGGDEVQVQVPSLPPQSARPICMDWAEGRGLGIGM</sequence>
<feature type="transmembrane region" description="Helical" evidence="2">
    <location>
        <begin position="83"/>
        <end position="104"/>
    </location>
</feature>
<feature type="compositionally biased region" description="Polar residues" evidence="1">
    <location>
        <begin position="253"/>
        <end position="264"/>
    </location>
</feature>